<accession>A0A180G9A8</accession>
<keyword evidence="2" id="KW-0479">Metal-binding</keyword>
<name>A0A180G9A8_PUCT1</name>
<dbReference type="OrthoDB" id="2506999at2759"/>
<gene>
    <name evidence="4" type="ORF">PTTG_28823</name>
</gene>
<dbReference type="SMART" id="SM00343">
    <property type="entry name" value="ZnF_C2HC"/>
    <property type="match status" value="1"/>
</dbReference>
<sequence>MDPNANPANPLANVEINRAPHQQARLPVPVNLADNRNASAIISAVSGHIRDADRLLADGKRLRDAINDPDYLAYESTSAHHERIARSILISSVNRSLQQDLQRLPFASSMLIEICARFNVVSQAAQLNCFQCLLRFNVSNHPTAATMAAGINNKLDELAQLNITPTRNQLAGLILQNSLGSEPELMEEVDRCIEQSLSRSRTGTVEDFKSIIRTIGIVRQNLQHQTKMRSQGQQTSTAPALAMNVGVNRPAPPQQPVFSGKGQYSKVEAAATRAGVCFLCRSPGHIQRNCPNTQHPWNGNRSFAPPALKISTRKPANILDFNPSTRLWRPLARLALTRRLFRQQDR</sequence>
<dbReference type="EnsemblFungi" id="PTTG_28823-t43_1">
    <property type="protein sequence ID" value="PTTG_28823-t43_1-p1"/>
    <property type="gene ID" value="PTTG_28823"/>
</dbReference>
<dbReference type="InterPro" id="IPR001878">
    <property type="entry name" value="Znf_CCHC"/>
</dbReference>
<dbReference type="PROSITE" id="PS50158">
    <property type="entry name" value="ZF_CCHC"/>
    <property type="match status" value="1"/>
</dbReference>
<dbReference type="GO" id="GO:0003676">
    <property type="term" value="F:nucleic acid binding"/>
    <property type="evidence" value="ECO:0007669"/>
    <property type="project" value="InterPro"/>
</dbReference>
<dbReference type="InterPro" id="IPR036875">
    <property type="entry name" value="Znf_CCHC_sf"/>
</dbReference>
<dbReference type="GO" id="GO:0006397">
    <property type="term" value="P:mRNA processing"/>
    <property type="evidence" value="ECO:0007669"/>
    <property type="project" value="UniProtKB-KW"/>
</dbReference>
<evidence type="ECO:0000313" key="5">
    <source>
        <dbReference type="EnsemblFungi" id="PTTG_28823-t43_1-p1"/>
    </source>
</evidence>
<dbReference type="EMBL" id="ADAS02000141">
    <property type="protein sequence ID" value="OAV89089.1"/>
    <property type="molecule type" value="Genomic_DNA"/>
</dbReference>
<dbReference type="Gene3D" id="4.10.60.10">
    <property type="entry name" value="Zinc finger, CCHC-type"/>
    <property type="match status" value="1"/>
</dbReference>
<evidence type="ECO:0000313" key="4">
    <source>
        <dbReference type="EMBL" id="OAV89089.1"/>
    </source>
</evidence>
<dbReference type="VEuPathDB" id="FungiDB:PTTG_28823"/>
<evidence type="ECO:0000256" key="2">
    <source>
        <dbReference type="PROSITE-ProRule" id="PRU00047"/>
    </source>
</evidence>
<organism evidence="4">
    <name type="scientific">Puccinia triticina (isolate 1-1 / race 1 (BBBD))</name>
    <name type="common">Brown leaf rust fungus</name>
    <dbReference type="NCBI Taxonomy" id="630390"/>
    <lineage>
        <taxon>Eukaryota</taxon>
        <taxon>Fungi</taxon>
        <taxon>Dikarya</taxon>
        <taxon>Basidiomycota</taxon>
        <taxon>Pucciniomycotina</taxon>
        <taxon>Pucciniomycetes</taxon>
        <taxon>Pucciniales</taxon>
        <taxon>Pucciniaceae</taxon>
        <taxon>Puccinia</taxon>
    </lineage>
</organism>
<keyword evidence="2" id="KW-0863">Zinc-finger</keyword>
<dbReference type="AlphaFoldDB" id="A0A180G9A8"/>
<dbReference type="Proteomes" id="UP000005240">
    <property type="component" value="Unassembled WGS sequence"/>
</dbReference>
<evidence type="ECO:0000313" key="6">
    <source>
        <dbReference type="Proteomes" id="UP000005240"/>
    </source>
</evidence>
<evidence type="ECO:0000256" key="1">
    <source>
        <dbReference type="ARBA" id="ARBA00022664"/>
    </source>
</evidence>
<keyword evidence="2" id="KW-0862">Zinc</keyword>
<keyword evidence="6" id="KW-1185">Reference proteome</keyword>
<feature type="domain" description="CCHC-type" evidence="3">
    <location>
        <begin position="277"/>
        <end position="292"/>
    </location>
</feature>
<reference evidence="5 6" key="3">
    <citation type="journal article" date="2017" name="G3 (Bethesda)">
        <title>Comparative analysis highlights variable genome content of wheat rusts and divergence of the mating loci.</title>
        <authorList>
            <person name="Cuomo C.A."/>
            <person name="Bakkeren G."/>
            <person name="Khalil H.B."/>
            <person name="Panwar V."/>
            <person name="Joly D."/>
            <person name="Linning R."/>
            <person name="Sakthikumar S."/>
            <person name="Song X."/>
            <person name="Adiconis X."/>
            <person name="Fan L."/>
            <person name="Goldberg J.M."/>
            <person name="Levin J.Z."/>
            <person name="Young S."/>
            <person name="Zeng Q."/>
            <person name="Anikster Y."/>
            <person name="Bruce M."/>
            <person name="Wang M."/>
            <person name="Yin C."/>
            <person name="McCallum B."/>
            <person name="Szabo L.J."/>
            <person name="Hulbert S."/>
            <person name="Chen X."/>
            <person name="Fellers J.P."/>
        </authorList>
    </citation>
    <scope>NUCLEOTIDE SEQUENCE</scope>
    <source>
        <strain evidence="6">Isolate 1-1 / race 1 (BBBD)</strain>
        <strain evidence="5">isolate 1-1 / race 1 (BBBD)</strain>
    </source>
</reference>
<protein>
    <submittedName>
        <fullName evidence="5">CCHC-type domain-containing protein</fullName>
    </submittedName>
</protein>
<reference evidence="4" key="2">
    <citation type="submission" date="2016-05" db="EMBL/GenBank/DDBJ databases">
        <title>Comparative analysis highlights variable genome content of wheat rusts and divergence of the mating loci.</title>
        <authorList>
            <person name="Cuomo C.A."/>
            <person name="Bakkeren G."/>
            <person name="Szabo L."/>
            <person name="Khalil H."/>
            <person name="Joly D."/>
            <person name="Goldberg J."/>
            <person name="Young S."/>
            <person name="Zeng Q."/>
            <person name="Fellers J."/>
        </authorList>
    </citation>
    <scope>NUCLEOTIDE SEQUENCE [LARGE SCALE GENOMIC DNA]</scope>
    <source>
        <strain evidence="4">1-1 BBBD Race 1</strain>
    </source>
</reference>
<keyword evidence="1" id="KW-0507">mRNA processing</keyword>
<reference evidence="4" key="1">
    <citation type="submission" date="2009-11" db="EMBL/GenBank/DDBJ databases">
        <authorList>
            <consortium name="The Broad Institute Genome Sequencing Platform"/>
            <person name="Ward D."/>
            <person name="Feldgarden M."/>
            <person name="Earl A."/>
            <person name="Young S.K."/>
            <person name="Zeng Q."/>
            <person name="Koehrsen M."/>
            <person name="Alvarado L."/>
            <person name="Berlin A."/>
            <person name="Bochicchio J."/>
            <person name="Borenstein D."/>
            <person name="Chapman S.B."/>
            <person name="Chen Z."/>
            <person name="Engels R."/>
            <person name="Freedman E."/>
            <person name="Gellesch M."/>
            <person name="Goldberg J."/>
            <person name="Griggs A."/>
            <person name="Gujja S."/>
            <person name="Heilman E."/>
            <person name="Heiman D."/>
            <person name="Hepburn T."/>
            <person name="Howarth C."/>
            <person name="Jen D."/>
            <person name="Larson L."/>
            <person name="Lewis B."/>
            <person name="Mehta T."/>
            <person name="Park D."/>
            <person name="Pearson M."/>
            <person name="Roberts A."/>
            <person name="Saif S."/>
            <person name="Shea T."/>
            <person name="Shenoy N."/>
            <person name="Sisk P."/>
            <person name="Stolte C."/>
            <person name="Sykes S."/>
            <person name="Thomson T."/>
            <person name="Walk T."/>
            <person name="White J."/>
            <person name="Yandava C."/>
            <person name="Izard J."/>
            <person name="Baranova O.V."/>
            <person name="Blanton J.M."/>
            <person name="Tanner A.C."/>
            <person name="Dewhirst F.E."/>
            <person name="Haas B."/>
            <person name="Nusbaum C."/>
            <person name="Birren B."/>
        </authorList>
    </citation>
    <scope>NUCLEOTIDE SEQUENCE [LARGE SCALE GENOMIC DNA]</scope>
    <source>
        <strain evidence="4">1-1 BBBD Race 1</strain>
    </source>
</reference>
<proteinExistence type="predicted"/>
<reference evidence="5" key="4">
    <citation type="submission" date="2025-05" db="UniProtKB">
        <authorList>
            <consortium name="EnsemblFungi"/>
        </authorList>
    </citation>
    <scope>IDENTIFICATION</scope>
    <source>
        <strain evidence="5">isolate 1-1 / race 1 (BBBD)</strain>
    </source>
</reference>
<dbReference type="SUPFAM" id="SSF57756">
    <property type="entry name" value="Retrovirus zinc finger-like domains"/>
    <property type="match status" value="1"/>
</dbReference>
<dbReference type="GO" id="GO:0008270">
    <property type="term" value="F:zinc ion binding"/>
    <property type="evidence" value="ECO:0007669"/>
    <property type="project" value="UniProtKB-KW"/>
</dbReference>
<evidence type="ECO:0000259" key="3">
    <source>
        <dbReference type="PROSITE" id="PS50158"/>
    </source>
</evidence>
<dbReference type="Pfam" id="PF00098">
    <property type="entry name" value="zf-CCHC"/>
    <property type="match status" value="1"/>
</dbReference>